<dbReference type="EMBL" id="BLLK01000074">
    <property type="protein sequence ID" value="GFH61368.1"/>
    <property type="molecule type" value="Genomic_DNA"/>
</dbReference>
<dbReference type="AlphaFoldDB" id="A0AAD3HFS3"/>
<evidence type="ECO:0000313" key="2">
    <source>
        <dbReference type="EMBL" id="GFH61368.1"/>
    </source>
</evidence>
<keyword evidence="3" id="KW-1185">Reference proteome</keyword>
<organism evidence="2 3">
    <name type="scientific">Chaetoceros tenuissimus</name>
    <dbReference type="NCBI Taxonomy" id="426638"/>
    <lineage>
        <taxon>Eukaryota</taxon>
        <taxon>Sar</taxon>
        <taxon>Stramenopiles</taxon>
        <taxon>Ochrophyta</taxon>
        <taxon>Bacillariophyta</taxon>
        <taxon>Coscinodiscophyceae</taxon>
        <taxon>Chaetocerotophycidae</taxon>
        <taxon>Chaetocerotales</taxon>
        <taxon>Chaetocerotaceae</taxon>
        <taxon>Chaetoceros</taxon>
    </lineage>
</organism>
<evidence type="ECO:0008006" key="4">
    <source>
        <dbReference type="Google" id="ProtNLM"/>
    </source>
</evidence>
<evidence type="ECO:0000313" key="3">
    <source>
        <dbReference type="Proteomes" id="UP001054902"/>
    </source>
</evidence>
<dbReference type="Proteomes" id="UP001054902">
    <property type="component" value="Unassembled WGS sequence"/>
</dbReference>
<feature type="region of interest" description="Disordered" evidence="1">
    <location>
        <begin position="134"/>
        <end position="163"/>
    </location>
</feature>
<proteinExistence type="predicted"/>
<comment type="caution">
    <text evidence="2">The sequence shown here is derived from an EMBL/GenBank/DDBJ whole genome shotgun (WGS) entry which is preliminary data.</text>
</comment>
<protein>
    <recommendedName>
        <fullName evidence="4">Tudor domain-containing protein</fullName>
    </recommendedName>
</protein>
<sequence>MSCTLQKYLVGTRCRSEVWDLYEGGIIQTPDTEDDFYKVRYTDGDEEELDLEEVYECRRYFLNSKKKPSECKTNKYRKGTKVANYFPTGECVDGEIIAVNENNYQVQYDDDTTETMIHEEMKEEVDAYKAAHPEYEIPSAPSTSRKRKRNRSFLSRLLGRNSS</sequence>
<evidence type="ECO:0000256" key="1">
    <source>
        <dbReference type="SAM" id="MobiDB-lite"/>
    </source>
</evidence>
<gene>
    <name evidence="2" type="ORF">CTEN210_17844</name>
</gene>
<dbReference type="Gene3D" id="2.30.30.140">
    <property type="match status" value="1"/>
</dbReference>
<reference evidence="2 3" key="1">
    <citation type="journal article" date="2021" name="Sci. Rep.">
        <title>The genome of the diatom Chaetoceros tenuissimus carries an ancient integrated fragment of an extant virus.</title>
        <authorList>
            <person name="Hongo Y."/>
            <person name="Kimura K."/>
            <person name="Takaki Y."/>
            <person name="Yoshida Y."/>
            <person name="Baba S."/>
            <person name="Kobayashi G."/>
            <person name="Nagasaki K."/>
            <person name="Hano T."/>
            <person name="Tomaru Y."/>
        </authorList>
    </citation>
    <scope>NUCLEOTIDE SEQUENCE [LARGE SCALE GENOMIC DNA]</scope>
    <source>
        <strain evidence="2 3">NIES-3715</strain>
    </source>
</reference>
<accession>A0AAD3HFS3</accession>
<name>A0AAD3HFS3_9STRA</name>